<proteinExistence type="predicted"/>
<evidence type="ECO:0000313" key="2">
    <source>
        <dbReference type="Proteomes" id="UP000886751"/>
    </source>
</evidence>
<reference evidence="1" key="2">
    <citation type="submission" date="2021-04" db="EMBL/GenBank/DDBJ databases">
        <authorList>
            <person name="Gilroy R."/>
        </authorList>
    </citation>
    <scope>NUCLEOTIDE SEQUENCE</scope>
    <source>
        <strain evidence="1">ChiHecec2B26-7398</strain>
    </source>
</reference>
<gene>
    <name evidence="1" type="ORF">H9846_02335</name>
</gene>
<protein>
    <submittedName>
        <fullName evidence="1">Zinc-ribbon domain-containing protein</fullName>
    </submittedName>
</protein>
<name>A0A9D1Y2P0_9FIRM</name>
<dbReference type="Proteomes" id="UP000886751">
    <property type="component" value="Unassembled WGS sequence"/>
</dbReference>
<dbReference type="InterPro" id="IPR036671">
    <property type="entry name" value="DPH_MB_sf"/>
</dbReference>
<dbReference type="SUPFAM" id="SSF144217">
    <property type="entry name" value="CSL zinc finger"/>
    <property type="match status" value="1"/>
</dbReference>
<organism evidence="1 2">
    <name type="scientific">Candidatus Gemmiger excrementipullorum</name>
    <dbReference type="NCBI Taxonomy" id="2838610"/>
    <lineage>
        <taxon>Bacteria</taxon>
        <taxon>Bacillati</taxon>
        <taxon>Bacillota</taxon>
        <taxon>Clostridia</taxon>
        <taxon>Eubacteriales</taxon>
        <taxon>Gemmiger</taxon>
    </lineage>
</organism>
<dbReference type="AlphaFoldDB" id="A0A9D1Y2P0"/>
<evidence type="ECO:0000313" key="1">
    <source>
        <dbReference type="EMBL" id="HIX94275.1"/>
    </source>
</evidence>
<comment type="caution">
    <text evidence="1">The sequence shown here is derived from an EMBL/GenBank/DDBJ whole genome shotgun (WGS) entry which is preliminary data.</text>
</comment>
<reference evidence="1" key="1">
    <citation type="journal article" date="2021" name="PeerJ">
        <title>Extensive microbial diversity within the chicken gut microbiome revealed by metagenomics and culture.</title>
        <authorList>
            <person name="Gilroy R."/>
            <person name="Ravi A."/>
            <person name="Getino M."/>
            <person name="Pursley I."/>
            <person name="Horton D.L."/>
            <person name="Alikhan N.F."/>
            <person name="Baker D."/>
            <person name="Gharbi K."/>
            <person name="Hall N."/>
            <person name="Watson M."/>
            <person name="Adriaenssens E.M."/>
            <person name="Foster-Nyarko E."/>
            <person name="Jarju S."/>
            <person name="Secka A."/>
            <person name="Antonio M."/>
            <person name="Oren A."/>
            <person name="Chaudhuri R.R."/>
            <person name="La Ragione R."/>
            <person name="Hildebrand F."/>
            <person name="Pallen M.J."/>
        </authorList>
    </citation>
    <scope>NUCLEOTIDE SEQUENCE</scope>
    <source>
        <strain evidence="1">ChiHecec2B26-7398</strain>
    </source>
</reference>
<sequence>MAMDLNAKAAYIRGLMTGMEFDPASKNGKVIAAMMDLLEEMAATVTEHDNALSQAYDELETLDQDLDDLVADLYGDDEEDEDDEDALYEVTCPNCGAVTTIDEEALLSADQELVCPNCGAAFDIELESDEDEEPRPESGPEKA</sequence>
<dbReference type="InterPro" id="IPR054688">
    <property type="entry name" value="CD1247_N"/>
</dbReference>
<dbReference type="NCBIfam" id="NF045650">
    <property type="entry name" value="CD1247_Nterm"/>
    <property type="match status" value="1"/>
</dbReference>
<accession>A0A9D1Y2P0</accession>
<dbReference type="EMBL" id="DXEI01000040">
    <property type="protein sequence ID" value="HIX94275.1"/>
    <property type="molecule type" value="Genomic_DNA"/>
</dbReference>